<evidence type="ECO:0000256" key="5">
    <source>
        <dbReference type="ARBA" id="ARBA00022989"/>
    </source>
</evidence>
<keyword evidence="3" id="KW-0813">Transport</keyword>
<keyword evidence="7 11" id="KW-0472">Membrane</keyword>
<evidence type="ECO:0000256" key="4">
    <source>
        <dbReference type="ARBA" id="ARBA00022692"/>
    </source>
</evidence>
<comment type="similarity">
    <text evidence="2">Belongs to the ATPase C chain family.</text>
</comment>
<keyword evidence="14" id="KW-1185">Reference proteome</keyword>
<dbReference type="EMBL" id="BAUP01000120">
    <property type="protein sequence ID" value="GAJ46619.1"/>
    <property type="molecule type" value="Genomic_DNA"/>
</dbReference>
<evidence type="ECO:0000313" key="13">
    <source>
        <dbReference type="EMBL" id="GAJ46619.1"/>
    </source>
</evidence>
<dbReference type="Pfam" id="PF00137">
    <property type="entry name" value="ATP-synt_C"/>
    <property type="match status" value="1"/>
</dbReference>
<dbReference type="InterPro" id="IPR038662">
    <property type="entry name" value="ATP_synth_F0_csu_sf"/>
</dbReference>
<protein>
    <recommendedName>
        <fullName evidence="9">ATP synthase F(0) sector subunit c</fullName>
    </recommendedName>
    <alternativeName>
        <fullName evidence="10">F-type ATPase subunit c</fullName>
    </alternativeName>
</protein>
<dbReference type="GO" id="GO:0015986">
    <property type="term" value="P:proton motive force-driven ATP synthesis"/>
    <property type="evidence" value="ECO:0007669"/>
    <property type="project" value="InterPro"/>
</dbReference>
<keyword evidence="3" id="KW-0406">Ion transport</keyword>
<feature type="domain" description="V-ATPase proteolipid subunit C-like" evidence="12">
    <location>
        <begin position="10"/>
        <end position="71"/>
    </location>
</feature>
<keyword evidence="3" id="KW-0138">CF(0)</keyword>
<evidence type="ECO:0000256" key="3">
    <source>
        <dbReference type="ARBA" id="ARBA00022547"/>
    </source>
</evidence>
<dbReference type="GO" id="GO:0033177">
    <property type="term" value="C:proton-transporting two-sector ATPase complex, proton-transporting domain"/>
    <property type="evidence" value="ECO:0007669"/>
    <property type="project" value="InterPro"/>
</dbReference>
<evidence type="ECO:0000256" key="2">
    <source>
        <dbReference type="ARBA" id="ARBA00006704"/>
    </source>
</evidence>
<dbReference type="AlphaFoldDB" id="A0A023DYP5"/>
<evidence type="ECO:0000313" key="14">
    <source>
        <dbReference type="Proteomes" id="UP000024842"/>
    </source>
</evidence>
<dbReference type="GO" id="GO:0045259">
    <property type="term" value="C:proton-transporting ATP synthase complex"/>
    <property type="evidence" value="ECO:0007669"/>
    <property type="project" value="UniProtKB-KW"/>
</dbReference>
<comment type="subcellular location">
    <subcellularLocation>
        <location evidence="1">Membrane</location>
        <topology evidence="1">Multi-pass membrane protein</topology>
    </subcellularLocation>
</comment>
<dbReference type="RefSeq" id="WP_006295618.1">
    <property type="nucleotide sequence ID" value="NZ_BAUP01000120.1"/>
</dbReference>
<dbReference type="OrthoDB" id="9811093at2"/>
<keyword evidence="5 11" id="KW-1133">Transmembrane helix</keyword>
<sequence length="74" mass="7630">MSDLAFKYVAAAIAVLPLGLVGLAVGKIFTTLVQCISQNPAAKEKVYALGLIGVAMTEAVALFALSVAFVILFS</sequence>
<keyword evidence="3" id="KW-0375">Hydrogen ion transport</keyword>
<organism evidence="13 14">
    <name type="scientific">Holospora elegans E1</name>
    <dbReference type="NCBI Taxonomy" id="1427503"/>
    <lineage>
        <taxon>Bacteria</taxon>
        <taxon>Pseudomonadati</taxon>
        <taxon>Pseudomonadota</taxon>
        <taxon>Alphaproteobacteria</taxon>
        <taxon>Holosporales</taxon>
        <taxon>Holosporaceae</taxon>
        <taxon>Holospora</taxon>
    </lineage>
</organism>
<dbReference type="Gene3D" id="1.20.20.10">
    <property type="entry name" value="F1F0 ATP synthase subunit C"/>
    <property type="match status" value="1"/>
</dbReference>
<dbReference type="InterPro" id="IPR000454">
    <property type="entry name" value="ATP_synth_F0_csu"/>
</dbReference>
<keyword evidence="8" id="KW-0066">ATP synthesis</keyword>
<name>A0A023DYP5_9PROT</name>
<evidence type="ECO:0000256" key="7">
    <source>
        <dbReference type="ARBA" id="ARBA00023136"/>
    </source>
</evidence>
<comment type="caution">
    <text evidence="13">The sequence shown here is derived from an EMBL/GenBank/DDBJ whole genome shotgun (WGS) entry which is preliminary data.</text>
</comment>
<reference evidence="13 14" key="1">
    <citation type="journal article" date="2014" name="FEMS Microbiol. Lett.">
        <title>Draft genome sequences of three Holospora species (Holospora obtusa, Holospora undulata, and Holospora elegans), endonuclear symbiotic bacteria of the ciliate Paramecium caudatum.</title>
        <authorList>
            <person name="Dohra H."/>
            <person name="Tanaka K."/>
            <person name="Suzuki T."/>
            <person name="Fujishima M."/>
            <person name="Suzuki H."/>
        </authorList>
    </citation>
    <scope>NUCLEOTIDE SEQUENCE [LARGE SCALE GENOMIC DNA]</scope>
    <source>
        <strain evidence="13 14">E1</strain>
    </source>
</reference>
<feature type="transmembrane region" description="Helical" evidence="11">
    <location>
        <begin position="6"/>
        <end position="25"/>
    </location>
</feature>
<evidence type="ECO:0000256" key="8">
    <source>
        <dbReference type="ARBA" id="ARBA00023310"/>
    </source>
</evidence>
<evidence type="ECO:0000256" key="10">
    <source>
        <dbReference type="ARBA" id="ARBA00032887"/>
    </source>
</evidence>
<gene>
    <name evidence="13" type="ORF">HE1_00955</name>
</gene>
<evidence type="ECO:0000259" key="12">
    <source>
        <dbReference type="Pfam" id="PF00137"/>
    </source>
</evidence>
<evidence type="ECO:0000256" key="9">
    <source>
        <dbReference type="ARBA" id="ARBA00032200"/>
    </source>
</evidence>
<dbReference type="GO" id="GO:0015078">
    <property type="term" value="F:proton transmembrane transporter activity"/>
    <property type="evidence" value="ECO:0007669"/>
    <property type="project" value="InterPro"/>
</dbReference>
<keyword evidence="4 11" id="KW-0812">Transmembrane</keyword>
<proteinExistence type="inferred from homology"/>
<dbReference type="InterPro" id="IPR035921">
    <property type="entry name" value="F/V-ATP_Csub_sf"/>
</dbReference>
<dbReference type="CDD" id="cd18182">
    <property type="entry name" value="ATP-synt_Fo_c_ATP5G3"/>
    <property type="match status" value="1"/>
</dbReference>
<evidence type="ECO:0000256" key="11">
    <source>
        <dbReference type="SAM" id="Phobius"/>
    </source>
</evidence>
<accession>A0A023DYP5</accession>
<keyword evidence="6" id="KW-0446">Lipid-binding</keyword>
<dbReference type="Proteomes" id="UP000024842">
    <property type="component" value="Unassembled WGS sequence"/>
</dbReference>
<dbReference type="GO" id="GO:0008289">
    <property type="term" value="F:lipid binding"/>
    <property type="evidence" value="ECO:0007669"/>
    <property type="project" value="UniProtKB-KW"/>
</dbReference>
<dbReference type="PRINTS" id="PR00124">
    <property type="entry name" value="ATPASEC"/>
</dbReference>
<dbReference type="SUPFAM" id="SSF81333">
    <property type="entry name" value="F1F0 ATP synthase subunit C"/>
    <property type="match status" value="1"/>
</dbReference>
<dbReference type="InterPro" id="IPR002379">
    <property type="entry name" value="ATPase_proteolipid_c-like_dom"/>
</dbReference>
<feature type="transmembrane region" description="Helical" evidence="11">
    <location>
        <begin position="46"/>
        <end position="73"/>
    </location>
</feature>
<evidence type="ECO:0000256" key="1">
    <source>
        <dbReference type="ARBA" id="ARBA00004141"/>
    </source>
</evidence>
<dbReference type="STRING" id="1427503.HE1_00955"/>
<evidence type="ECO:0000256" key="6">
    <source>
        <dbReference type="ARBA" id="ARBA00023121"/>
    </source>
</evidence>